<evidence type="ECO:0000313" key="9">
    <source>
        <dbReference type="Proteomes" id="UP000248857"/>
    </source>
</evidence>
<sequence length="402" mass="43823">MSAVYLTEGLSAAEQTSLVPVVVYPEETEPWPSVKPLLPESEPDNATDGLPTPFTTFDQNSLLNADVPALVPMGNEAADPEQLVLPLIQDEVVLGLLVVAREQQQWSDSEQSQIQQVAETLALACVMDQRSQWLANASYRQRLLQADQKQTLSDLMHQFRSPLTALRTLGKLLTKRFSGDEQNRPLAESIVQQSERLEELLQQFDGAVDIGEAALEPQDGQGQLPALMPAPELAEQNALSAELLQPCWVADILSPLINAELGVMDEKQLHLSVHIPEDLPPVRADASALREVLGNLIDNAFKYTPAGGEVRIKVRRSISDASQVIAVSDNGPGIPPEDLAHVFERHYRGVQAETEIPGTGLGLAIASTLIQEMQGRIEVFSPAIDNKESQNGSTFLVTLPEC</sequence>
<evidence type="ECO:0000256" key="1">
    <source>
        <dbReference type="ARBA" id="ARBA00000085"/>
    </source>
</evidence>
<dbReference type="AlphaFoldDB" id="A0A2W1JTQ2"/>
<dbReference type="InterPro" id="IPR003594">
    <property type="entry name" value="HATPase_dom"/>
</dbReference>
<dbReference type="Pfam" id="PF02518">
    <property type="entry name" value="HATPase_c"/>
    <property type="match status" value="1"/>
</dbReference>
<evidence type="ECO:0000313" key="8">
    <source>
        <dbReference type="EMBL" id="PZD72271.1"/>
    </source>
</evidence>
<reference evidence="8 9" key="1">
    <citation type="journal article" date="2018" name="Sci. Rep.">
        <title>A novel species of the marine cyanobacterium Acaryochloris with a unique pigment content and lifestyle.</title>
        <authorList>
            <person name="Partensky F."/>
            <person name="Six C."/>
            <person name="Ratin M."/>
            <person name="Garczarek L."/>
            <person name="Vaulot D."/>
            <person name="Probert I."/>
            <person name="Calteau A."/>
            <person name="Gourvil P."/>
            <person name="Marie D."/>
            <person name="Grebert T."/>
            <person name="Bouchier C."/>
            <person name="Le Panse S."/>
            <person name="Gachenot M."/>
            <person name="Rodriguez F."/>
            <person name="Garrido J.L."/>
        </authorList>
    </citation>
    <scope>NUCLEOTIDE SEQUENCE [LARGE SCALE GENOMIC DNA]</scope>
    <source>
        <strain evidence="8 9">RCC1774</strain>
    </source>
</reference>
<feature type="region of interest" description="Disordered" evidence="6">
    <location>
        <begin position="29"/>
        <end position="48"/>
    </location>
</feature>
<dbReference type="InterPro" id="IPR004358">
    <property type="entry name" value="Sig_transdc_His_kin-like_C"/>
</dbReference>
<dbReference type="InterPro" id="IPR005467">
    <property type="entry name" value="His_kinase_dom"/>
</dbReference>
<dbReference type="SUPFAM" id="SSF47384">
    <property type="entry name" value="Homodimeric domain of signal transducing histidine kinase"/>
    <property type="match status" value="1"/>
</dbReference>
<keyword evidence="5" id="KW-0902">Two-component regulatory system</keyword>
<dbReference type="Gene3D" id="3.30.565.10">
    <property type="entry name" value="Histidine kinase-like ATPase, C-terminal domain"/>
    <property type="match status" value="1"/>
</dbReference>
<dbReference type="Pfam" id="PF01590">
    <property type="entry name" value="GAF"/>
    <property type="match status" value="1"/>
</dbReference>
<dbReference type="InterPro" id="IPR029016">
    <property type="entry name" value="GAF-like_dom_sf"/>
</dbReference>
<dbReference type="PRINTS" id="PR00344">
    <property type="entry name" value="BCTRLSENSOR"/>
</dbReference>
<dbReference type="PANTHER" id="PTHR43547">
    <property type="entry name" value="TWO-COMPONENT HISTIDINE KINASE"/>
    <property type="match status" value="1"/>
</dbReference>
<dbReference type="CDD" id="cd00082">
    <property type="entry name" value="HisKA"/>
    <property type="match status" value="1"/>
</dbReference>
<comment type="catalytic activity">
    <reaction evidence="1">
        <text>ATP + protein L-histidine = ADP + protein N-phospho-L-histidine.</text>
        <dbReference type="EC" id="2.7.13.3"/>
    </reaction>
</comment>
<accession>A0A2W1JTQ2</accession>
<dbReference type="Gene3D" id="1.10.287.130">
    <property type="match status" value="1"/>
</dbReference>
<keyword evidence="4" id="KW-0418">Kinase</keyword>
<dbReference type="CDD" id="cd00075">
    <property type="entry name" value="HATPase"/>
    <property type="match status" value="1"/>
</dbReference>
<dbReference type="PANTHER" id="PTHR43547:SF2">
    <property type="entry name" value="HYBRID SIGNAL TRANSDUCTION HISTIDINE KINASE C"/>
    <property type="match status" value="1"/>
</dbReference>
<protein>
    <recommendedName>
        <fullName evidence="2">histidine kinase</fullName>
        <ecNumber evidence="2">2.7.13.3</ecNumber>
    </recommendedName>
</protein>
<dbReference type="SMART" id="SM00387">
    <property type="entry name" value="HATPase_c"/>
    <property type="match status" value="1"/>
</dbReference>
<dbReference type="InterPro" id="IPR003661">
    <property type="entry name" value="HisK_dim/P_dom"/>
</dbReference>
<keyword evidence="8" id="KW-0808">Transferase</keyword>
<comment type="caution">
    <text evidence="8">The sequence shown here is derived from an EMBL/GenBank/DDBJ whole genome shotgun (WGS) entry which is preliminary data.</text>
</comment>
<dbReference type="Proteomes" id="UP000248857">
    <property type="component" value="Unassembled WGS sequence"/>
</dbReference>
<dbReference type="EMBL" id="PQWO01000011">
    <property type="protein sequence ID" value="PZD72271.1"/>
    <property type="molecule type" value="Genomic_DNA"/>
</dbReference>
<dbReference type="InterPro" id="IPR036890">
    <property type="entry name" value="HATPase_C_sf"/>
</dbReference>
<evidence type="ECO:0000256" key="2">
    <source>
        <dbReference type="ARBA" id="ARBA00012438"/>
    </source>
</evidence>
<name>A0A2W1JTQ2_9CYAN</name>
<dbReference type="Pfam" id="PF00512">
    <property type="entry name" value="HisKA"/>
    <property type="match status" value="1"/>
</dbReference>
<evidence type="ECO:0000256" key="3">
    <source>
        <dbReference type="ARBA" id="ARBA00022553"/>
    </source>
</evidence>
<dbReference type="SUPFAM" id="SSF55874">
    <property type="entry name" value="ATPase domain of HSP90 chaperone/DNA topoisomerase II/histidine kinase"/>
    <property type="match status" value="1"/>
</dbReference>
<dbReference type="SUPFAM" id="SSF55781">
    <property type="entry name" value="GAF domain-like"/>
    <property type="match status" value="1"/>
</dbReference>
<evidence type="ECO:0000259" key="7">
    <source>
        <dbReference type="PROSITE" id="PS50109"/>
    </source>
</evidence>
<gene>
    <name evidence="8" type="primary">phoR_5</name>
    <name evidence="8" type="ORF">C1752_03858</name>
</gene>
<evidence type="ECO:0000256" key="6">
    <source>
        <dbReference type="SAM" id="MobiDB-lite"/>
    </source>
</evidence>
<dbReference type="SMART" id="SM00388">
    <property type="entry name" value="HisKA"/>
    <property type="match status" value="1"/>
</dbReference>
<proteinExistence type="predicted"/>
<dbReference type="PROSITE" id="PS50109">
    <property type="entry name" value="HIS_KIN"/>
    <property type="match status" value="1"/>
</dbReference>
<evidence type="ECO:0000256" key="4">
    <source>
        <dbReference type="ARBA" id="ARBA00022777"/>
    </source>
</evidence>
<keyword evidence="3" id="KW-0597">Phosphoprotein</keyword>
<keyword evidence="9" id="KW-1185">Reference proteome</keyword>
<dbReference type="Gene3D" id="3.30.450.40">
    <property type="match status" value="1"/>
</dbReference>
<evidence type="ECO:0000256" key="5">
    <source>
        <dbReference type="ARBA" id="ARBA00023012"/>
    </source>
</evidence>
<feature type="domain" description="Histidine kinase" evidence="7">
    <location>
        <begin position="154"/>
        <end position="402"/>
    </location>
</feature>
<dbReference type="InterPro" id="IPR003018">
    <property type="entry name" value="GAF"/>
</dbReference>
<dbReference type="GO" id="GO:0000155">
    <property type="term" value="F:phosphorelay sensor kinase activity"/>
    <property type="evidence" value="ECO:0007669"/>
    <property type="project" value="InterPro"/>
</dbReference>
<dbReference type="EC" id="2.7.13.3" evidence="2"/>
<organism evidence="8 9">
    <name type="scientific">Acaryochloris thomasi RCC1774</name>
    <dbReference type="NCBI Taxonomy" id="1764569"/>
    <lineage>
        <taxon>Bacteria</taxon>
        <taxon>Bacillati</taxon>
        <taxon>Cyanobacteriota</taxon>
        <taxon>Cyanophyceae</taxon>
        <taxon>Acaryochloridales</taxon>
        <taxon>Acaryochloridaceae</taxon>
        <taxon>Acaryochloris</taxon>
        <taxon>Acaryochloris thomasi</taxon>
    </lineage>
</organism>
<dbReference type="InterPro" id="IPR036097">
    <property type="entry name" value="HisK_dim/P_sf"/>
</dbReference>